<dbReference type="AlphaFoldDB" id="A0A1E7F111"/>
<dbReference type="OrthoDB" id="10634537at2759"/>
<evidence type="ECO:0000313" key="2">
    <source>
        <dbReference type="EMBL" id="OEU11881.1"/>
    </source>
</evidence>
<name>A0A1E7F111_9STRA</name>
<dbReference type="EMBL" id="KV784366">
    <property type="protein sequence ID" value="OEU11881.1"/>
    <property type="molecule type" value="Genomic_DNA"/>
</dbReference>
<protein>
    <submittedName>
        <fullName evidence="2">Uncharacterized protein</fullName>
    </submittedName>
</protein>
<gene>
    <name evidence="2" type="ORF">FRACYDRAFT_245001</name>
</gene>
<reference evidence="2 3" key="1">
    <citation type="submission" date="2016-09" db="EMBL/GenBank/DDBJ databases">
        <title>Extensive genetic diversity and differential bi-allelic expression allows diatom success in the polar Southern Ocean.</title>
        <authorList>
            <consortium name="DOE Joint Genome Institute"/>
            <person name="Mock T."/>
            <person name="Otillar R.P."/>
            <person name="Strauss J."/>
            <person name="Dupont C."/>
            <person name="Frickenhaus S."/>
            <person name="Maumus F."/>
            <person name="Mcmullan M."/>
            <person name="Sanges R."/>
            <person name="Schmutz J."/>
            <person name="Toseland A."/>
            <person name="Valas R."/>
            <person name="Veluchamy A."/>
            <person name="Ward B.J."/>
            <person name="Allen A."/>
            <person name="Barry K."/>
            <person name="Falciatore A."/>
            <person name="Ferrante M."/>
            <person name="Fortunato A.E."/>
            <person name="Gloeckner G."/>
            <person name="Gruber A."/>
            <person name="Hipkin R."/>
            <person name="Janech M."/>
            <person name="Kroth P."/>
            <person name="Leese F."/>
            <person name="Lindquist E."/>
            <person name="Lyon B.R."/>
            <person name="Martin J."/>
            <person name="Mayer C."/>
            <person name="Parker M."/>
            <person name="Quesneville H."/>
            <person name="Raymond J."/>
            <person name="Uhlig C."/>
            <person name="Valentin K.U."/>
            <person name="Worden A.Z."/>
            <person name="Armbrust E.V."/>
            <person name="Bowler C."/>
            <person name="Green B."/>
            <person name="Moulton V."/>
            <person name="Van Oosterhout C."/>
            <person name="Grigoriev I."/>
        </authorList>
    </citation>
    <scope>NUCLEOTIDE SEQUENCE [LARGE SCALE GENOMIC DNA]</scope>
    <source>
        <strain evidence="2 3">CCMP1102</strain>
    </source>
</reference>
<organism evidence="2 3">
    <name type="scientific">Fragilariopsis cylindrus CCMP1102</name>
    <dbReference type="NCBI Taxonomy" id="635003"/>
    <lineage>
        <taxon>Eukaryota</taxon>
        <taxon>Sar</taxon>
        <taxon>Stramenopiles</taxon>
        <taxon>Ochrophyta</taxon>
        <taxon>Bacillariophyta</taxon>
        <taxon>Bacillariophyceae</taxon>
        <taxon>Bacillariophycidae</taxon>
        <taxon>Bacillariales</taxon>
        <taxon>Bacillariaceae</taxon>
        <taxon>Fragilariopsis</taxon>
    </lineage>
</organism>
<proteinExistence type="predicted"/>
<dbReference type="InParanoid" id="A0A1E7F111"/>
<dbReference type="KEGG" id="fcy:FRACYDRAFT_245001"/>
<evidence type="ECO:0000313" key="3">
    <source>
        <dbReference type="Proteomes" id="UP000095751"/>
    </source>
</evidence>
<feature type="region of interest" description="Disordered" evidence="1">
    <location>
        <begin position="64"/>
        <end position="115"/>
    </location>
</feature>
<dbReference type="Proteomes" id="UP000095751">
    <property type="component" value="Unassembled WGS sequence"/>
</dbReference>
<feature type="compositionally biased region" description="Polar residues" evidence="1">
    <location>
        <begin position="100"/>
        <end position="115"/>
    </location>
</feature>
<sequence length="136" mass="14679">MPSIGFTSRDSNCGVDNFRLLGNKNRVQDKVHNRVLTSRLFAEEEGTAVEDIVAETDVEEAAVEEKSSIEAAAEEAEDKTEEGKEAEKDKPLVLCDVPPTSHSMVITNDGPSGGKVTTMTVHLGMPGHPEPLVFQS</sequence>
<keyword evidence="3" id="KW-1185">Reference proteome</keyword>
<feature type="compositionally biased region" description="Basic and acidic residues" evidence="1">
    <location>
        <begin position="81"/>
        <end position="91"/>
    </location>
</feature>
<accession>A0A1E7F111</accession>
<evidence type="ECO:0000256" key="1">
    <source>
        <dbReference type="SAM" id="MobiDB-lite"/>
    </source>
</evidence>